<dbReference type="Proteomes" id="UP000777784">
    <property type="component" value="Unassembled WGS sequence"/>
</dbReference>
<dbReference type="Pfam" id="PF04389">
    <property type="entry name" value="Peptidase_M28"/>
    <property type="match status" value="1"/>
</dbReference>
<evidence type="ECO:0000313" key="2">
    <source>
        <dbReference type="EMBL" id="MBU2692630.1"/>
    </source>
</evidence>
<name>A0A948RX32_UNCEI</name>
<dbReference type="AlphaFoldDB" id="A0A948RX32"/>
<gene>
    <name evidence="2" type="ORF">KJ970_17075</name>
</gene>
<dbReference type="PANTHER" id="PTHR12147">
    <property type="entry name" value="METALLOPEPTIDASE M28 FAMILY MEMBER"/>
    <property type="match status" value="1"/>
</dbReference>
<feature type="domain" description="Peptidase M28" evidence="1">
    <location>
        <begin position="111"/>
        <end position="304"/>
    </location>
</feature>
<evidence type="ECO:0000259" key="1">
    <source>
        <dbReference type="Pfam" id="PF04389"/>
    </source>
</evidence>
<dbReference type="GO" id="GO:0008235">
    <property type="term" value="F:metalloexopeptidase activity"/>
    <property type="evidence" value="ECO:0007669"/>
    <property type="project" value="InterPro"/>
</dbReference>
<reference evidence="2" key="1">
    <citation type="submission" date="2021-05" db="EMBL/GenBank/DDBJ databases">
        <title>Energy efficiency and biological interactions define the core microbiome of deep oligotrophic groundwater.</title>
        <authorList>
            <person name="Mehrshad M."/>
            <person name="Lopez-Fernandez M."/>
            <person name="Bell E."/>
            <person name="Bernier-Latmani R."/>
            <person name="Bertilsson S."/>
            <person name="Dopson M."/>
        </authorList>
    </citation>
    <scope>NUCLEOTIDE SEQUENCE</scope>
    <source>
        <strain evidence="2">Modern_marine.mb.64</strain>
    </source>
</reference>
<sequence>MIGFILNPAEGKGARRDHPIRPFTDTRPVKAVVQRQWTPLLEADPVIQGVVDEIDWNGLAAKIGWLENFETRYSYTPQCEAAGDSLFEYFSNLGLSVVKRHFIWDDVDMWNVEATQTGTIYPDSIFIICGHYDSISEDAYNLAPGADDNASGTAAVMTAAQILSQHPTNYAIKYVLFAGEEQGLIGSYYYVQDAVSLGMAIVGVLNADMLGWWSSGADFDLEIETNTDSQWLAAAVTNAADLYTNMPYELHIEDNAWWGDHWYFWQAGFAAVNHEESYDLVDPDFNPYYHTTQDVLDHIDPDFTVGNVKILVAALTTLAQLQDATGVTDQFETPSLTLRADPNPFHNGVTICLTTSGKLLAADLGIFNIGGRLIATLPVRLQGGRGTATWRASELSSIHLSSGVYFCRPLGMRSARPIELIYIK</sequence>
<dbReference type="EMBL" id="JAHJDP010000097">
    <property type="protein sequence ID" value="MBU2692630.1"/>
    <property type="molecule type" value="Genomic_DNA"/>
</dbReference>
<evidence type="ECO:0000313" key="3">
    <source>
        <dbReference type="Proteomes" id="UP000777784"/>
    </source>
</evidence>
<proteinExistence type="predicted"/>
<protein>
    <submittedName>
        <fullName evidence="2">M28 family peptidase</fullName>
    </submittedName>
</protein>
<dbReference type="PANTHER" id="PTHR12147:SF26">
    <property type="entry name" value="PEPTIDASE M28 DOMAIN-CONTAINING PROTEIN"/>
    <property type="match status" value="1"/>
</dbReference>
<accession>A0A948RX32</accession>
<dbReference type="Gene3D" id="3.40.630.10">
    <property type="entry name" value="Zn peptidases"/>
    <property type="match status" value="1"/>
</dbReference>
<organism evidence="2 3">
    <name type="scientific">Eiseniibacteriota bacterium</name>
    <dbReference type="NCBI Taxonomy" id="2212470"/>
    <lineage>
        <taxon>Bacteria</taxon>
        <taxon>Candidatus Eiseniibacteriota</taxon>
    </lineage>
</organism>
<dbReference type="InterPro" id="IPR045175">
    <property type="entry name" value="M28_fam"/>
</dbReference>
<dbReference type="GO" id="GO:0006508">
    <property type="term" value="P:proteolysis"/>
    <property type="evidence" value="ECO:0007669"/>
    <property type="project" value="InterPro"/>
</dbReference>
<dbReference type="InterPro" id="IPR007484">
    <property type="entry name" value="Peptidase_M28"/>
</dbReference>
<comment type="caution">
    <text evidence="2">The sequence shown here is derived from an EMBL/GenBank/DDBJ whole genome shotgun (WGS) entry which is preliminary data.</text>
</comment>
<dbReference type="SUPFAM" id="SSF53187">
    <property type="entry name" value="Zn-dependent exopeptidases"/>
    <property type="match status" value="1"/>
</dbReference>